<dbReference type="EMBL" id="MN739398">
    <property type="protein sequence ID" value="QHT02747.1"/>
    <property type="molecule type" value="Genomic_DNA"/>
</dbReference>
<keyword evidence="1" id="KW-0472">Membrane</keyword>
<feature type="transmembrane region" description="Helical" evidence="1">
    <location>
        <begin position="39"/>
        <end position="58"/>
    </location>
</feature>
<evidence type="ECO:0000313" key="2">
    <source>
        <dbReference type="EMBL" id="QHT02747.1"/>
    </source>
</evidence>
<name>A0A6C0CEL7_9ZZZZ</name>
<feature type="transmembrane region" description="Helical" evidence="1">
    <location>
        <begin position="6"/>
        <end position="27"/>
    </location>
</feature>
<protein>
    <submittedName>
        <fullName evidence="2">Uncharacterized protein</fullName>
    </submittedName>
</protein>
<dbReference type="AlphaFoldDB" id="A0A6C0CEL7"/>
<keyword evidence="1" id="KW-0812">Transmembrane</keyword>
<evidence type="ECO:0000256" key="1">
    <source>
        <dbReference type="SAM" id="Phobius"/>
    </source>
</evidence>
<proteinExistence type="predicted"/>
<feature type="transmembrane region" description="Helical" evidence="1">
    <location>
        <begin position="94"/>
        <end position="115"/>
    </location>
</feature>
<keyword evidence="1" id="KW-1133">Transmembrane helix</keyword>
<sequence>MELNYSNIIIFIIAISSIIAGYYHFILTIDEGEDKRIKMVKRVLVLLVLTGVIHIYSITEDVQLKQFFIIILALIINVYSVFHSTKKCNFPRLYLIKLSLYSALVTFIIAGIIWYTSNNTLFGFMFSEEQSEVINKATSVFTSKLIESDINFDGEVDCPDPKDEDNYTIEMDNLNNGSDADKLKYRACLEQEIRSDLKKGI</sequence>
<organism evidence="2">
    <name type="scientific">viral metagenome</name>
    <dbReference type="NCBI Taxonomy" id="1070528"/>
    <lineage>
        <taxon>unclassified sequences</taxon>
        <taxon>metagenomes</taxon>
        <taxon>organismal metagenomes</taxon>
    </lineage>
</organism>
<reference evidence="2" key="1">
    <citation type="journal article" date="2020" name="Nature">
        <title>Giant virus diversity and host interactions through global metagenomics.</title>
        <authorList>
            <person name="Schulz F."/>
            <person name="Roux S."/>
            <person name="Paez-Espino D."/>
            <person name="Jungbluth S."/>
            <person name="Walsh D.A."/>
            <person name="Denef V.J."/>
            <person name="McMahon K.D."/>
            <person name="Konstantinidis K.T."/>
            <person name="Eloe-Fadrosh E.A."/>
            <person name="Kyrpides N.C."/>
            <person name="Woyke T."/>
        </authorList>
    </citation>
    <scope>NUCLEOTIDE SEQUENCE</scope>
    <source>
        <strain evidence="2">GVMAG-M-3300020595-32</strain>
    </source>
</reference>
<accession>A0A6C0CEL7</accession>
<feature type="transmembrane region" description="Helical" evidence="1">
    <location>
        <begin position="64"/>
        <end position="82"/>
    </location>
</feature>